<proteinExistence type="predicted"/>
<name>A0ABP9P3K2_9BACT</name>
<accession>A0ABP9P3K2</accession>
<gene>
    <name evidence="2" type="ORF">GCM10023213_21760</name>
</gene>
<organism evidence="2 3">
    <name type="scientific">Prosthecobacter algae</name>
    <dbReference type="NCBI Taxonomy" id="1144682"/>
    <lineage>
        <taxon>Bacteria</taxon>
        <taxon>Pseudomonadati</taxon>
        <taxon>Verrucomicrobiota</taxon>
        <taxon>Verrucomicrobiia</taxon>
        <taxon>Verrucomicrobiales</taxon>
        <taxon>Verrucomicrobiaceae</taxon>
        <taxon>Prosthecobacter</taxon>
    </lineage>
</organism>
<dbReference type="Proteomes" id="UP001499852">
    <property type="component" value="Unassembled WGS sequence"/>
</dbReference>
<evidence type="ECO:0000256" key="1">
    <source>
        <dbReference type="SAM" id="MobiDB-lite"/>
    </source>
</evidence>
<protein>
    <submittedName>
        <fullName evidence="2">Uncharacterized protein</fullName>
    </submittedName>
</protein>
<evidence type="ECO:0000313" key="2">
    <source>
        <dbReference type="EMBL" id="GAA5140003.1"/>
    </source>
</evidence>
<dbReference type="EMBL" id="BAABIA010000004">
    <property type="protein sequence ID" value="GAA5140003.1"/>
    <property type="molecule type" value="Genomic_DNA"/>
</dbReference>
<keyword evidence="3" id="KW-1185">Reference proteome</keyword>
<feature type="compositionally biased region" description="Basic residues" evidence="1">
    <location>
        <begin position="1"/>
        <end position="22"/>
    </location>
</feature>
<evidence type="ECO:0000313" key="3">
    <source>
        <dbReference type="Proteomes" id="UP001499852"/>
    </source>
</evidence>
<reference evidence="3" key="1">
    <citation type="journal article" date="2019" name="Int. J. Syst. Evol. Microbiol.">
        <title>The Global Catalogue of Microorganisms (GCM) 10K type strain sequencing project: providing services to taxonomists for standard genome sequencing and annotation.</title>
        <authorList>
            <consortium name="The Broad Institute Genomics Platform"/>
            <consortium name="The Broad Institute Genome Sequencing Center for Infectious Disease"/>
            <person name="Wu L."/>
            <person name="Ma J."/>
        </authorList>
    </citation>
    <scope>NUCLEOTIDE SEQUENCE [LARGE SCALE GENOMIC DNA]</scope>
    <source>
        <strain evidence="3">JCM 18053</strain>
    </source>
</reference>
<feature type="region of interest" description="Disordered" evidence="1">
    <location>
        <begin position="1"/>
        <end position="42"/>
    </location>
</feature>
<sequence>MSKKHMALPRQKSVIKRAKSFKSKSAASACEKEEVPDSNRSFSSYKGWATRRANHEARANVLRGPEFELFQSVTGDSKDSWILCEVCPGKWLVYRSRSSTNGKGSYRIQFTEDQWDGFVFEGSSLRSIVAATIKSQNIL</sequence>
<comment type="caution">
    <text evidence="2">The sequence shown here is derived from an EMBL/GenBank/DDBJ whole genome shotgun (WGS) entry which is preliminary data.</text>
</comment>